<gene>
    <name evidence="1" type="ORF">KQ486_10740</name>
</gene>
<dbReference type="RefSeq" id="WP_216687631.1">
    <property type="nucleotide sequence ID" value="NZ_JAHLZF010000016.1"/>
</dbReference>
<sequence>LTVQKAAQIVQRKWLTVQKVAQTVQRVLLTIQSIALTTQEDASSTLTESVYQLKHSIFCSKKRLPT</sequence>
<protein>
    <recommendedName>
        <fullName evidence="3">IS4 family transposase</fullName>
    </recommendedName>
</protein>
<comment type="caution">
    <text evidence="1">The sequence shown here is derived from an EMBL/GenBank/DDBJ whole genome shotgun (WGS) entry which is preliminary data.</text>
</comment>
<dbReference type="EMBL" id="JAHLZF010000016">
    <property type="protein sequence ID" value="MBU6081490.1"/>
    <property type="molecule type" value="Genomic_DNA"/>
</dbReference>
<evidence type="ECO:0000313" key="2">
    <source>
        <dbReference type="Proteomes" id="UP000812672"/>
    </source>
</evidence>
<name>A0ABS6GRG3_9BACI</name>
<keyword evidence="2" id="KW-1185">Reference proteome</keyword>
<reference evidence="1 2" key="1">
    <citation type="journal article" date="2011" name="Int. J. Syst. Evol. Microbiol.">
        <title>Allobacillus halotolerans gen. nov., sp. nov. isolated from shrimp paste.</title>
        <authorList>
            <person name="Sheu S.Y."/>
            <person name="Arun A.B."/>
            <person name="Jiang S.R."/>
            <person name="Young C.C."/>
            <person name="Chen W.M."/>
        </authorList>
    </citation>
    <scope>NUCLEOTIDE SEQUENCE [LARGE SCALE GENOMIC DNA]</scope>
    <source>
        <strain evidence="1 2">LMG 24826</strain>
    </source>
</reference>
<evidence type="ECO:0000313" key="1">
    <source>
        <dbReference type="EMBL" id="MBU6081490.1"/>
    </source>
</evidence>
<dbReference type="Proteomes" id="UP000812672">
    <property type="component" value="Unassembled WGS sequence"/>
</dbReference>
<organism evidence="1 2">
    <name type="scientific">Allobacillus halotolerans</name>
    <dbReference type="NCBI Taxonomy" id="570278"/>
    <lineage>
        <taxon>Bacteria</taxon>
        <taxon>Bacillati</taxon>
        <taxon>Bacillota</taxon>
        <taxon>Bacilli</taxon>
        <taxon>Bacillales</taxon>
        <taxon>Bacillaceae</taxon>
        <taxon>Allobacillus</taxon>
    </lineage>
</organism>
<proteinExistence type="predicted"/>
<evidence type="ECO:0008006" key="3">
    <source>
        <dbReference type="Google" id="ProtNLM"/>
    </source>
</evidence>
<accession>A0ABS6GRG3</accession>
<feature type="non-terminal residue" evidence="1">
    <location>
        <position position="1"/>
    </location>
</feature>